<dbReference type="SUPFAM" id="SSF46894">
    <property type="entry name" value="C-terminal effector domain of the bipartite response regulators"/>
    <property type="match status" value="1"/>
</dbReference>
<dbReference type="InterPro" id="IPR011006">
    <property type="entry name" value="CheY-like_superfamily"/>
</dbReference>
<dbReference type="SMART" id="SM00448">
    <property type="entry name" value="REC"/>
    <property type="match status" value="1"/>
</dbReference>
<dbReference type="RefSeq" id="WP_184711945.1">
    <property type="nucleotide sequence ID" value="NZ_JACHJP010000001.1"/>
</dbReference>
<dbReference type="PROSITE" id="PS50110">
    <property type="entry name" value="RESPONSE_REGULATORY"/>
    <property type="match status" value="1"/>
</dbReference>
<dbReference type="EMBL" id="JACHJP010000001">
    <property type="protein sequence ID" value="MBB4913134.1"/>
    <property type="molecule type" value="Genomic_DNA"/>
</dbReference>
<feature type="modified residue" description="4-aspartylphosphate" evidence="2">
    <location>
        <position position="54"/>
    </location>
</feature>
<evidence type="ECO:0000313" key="5">
    <source>
        <dbReference type="EMBL" id="MBB4913134.1"/>
    </source>
</evidence>
<dbReference type="PROSITE" id="PS50043">
    <property type="entry name" value="HTH_LUXR_2"/>
    <property type="match status" value="1"/>
</dbReference>
<dbReference type="Proteomes" id="UP000552644">
    <property type="component" value="Unassembled WGS sequence"/>
</dbReference>
<dbReference type="Gene3D" id="3.40.50.2300">
    <property type="match status" value="1"/>
</dbReference>
<dbReference type="SMART" id="SM00421">
    <property type="entry name" value="HTH_LUXR"/>
    <property type="match status" value="1"/>
</dbReference>
<dbReference type="AlphaFoldDB" id="A0A7W7QGI8"/>
<dbReference type="Pfam" id="PF00196">
    <property type="entry name" value="GerE"/>
    <property type="match status" value="1"/>
</dbReference>
<proteinExistence type="predicted"/>
<dbReference type="GO" id="GO:0000160">
    <property type="term" value="P:phosphorelay signal transduction system"/>
    <property type="evidence" value="ECO:0007669"/>
    <property type="project" value="InterPro"/>
</dbReference>
<dbReference type="SUPFAM" id="SSF52172">
    <property type="entry name" value="CheY-like"/>
    <property type="match status" value="1"/>
</dbReference>
<accession>A0A7W7QGI8</accession>
<comment type="caution">
    <text evidence="5">The sequence shown here is derived from an EMBL/GenBank/DDBJ whole genome shotgun (WGS) entry which is preliminary data.</text>
</comment>
<dbReference type="CDD" id="cd06170">
    <property type="entry name" value="LuxR_C_like"/>
    <property type="match status" value="1"/>
</dbReference>
<dbReference type="InterPro" id="IPR000792">
    <property type="entry name" value="Tscrpt_reg_LuxR_C"/>
</dbReference>
<dbReference type="Pfam" id="PF00072">
    <property type="entry name" value="Response_reg"/>
    <property type="match status" value="1"/>
</dbReference>
<keyword evidence="2" id="KW-0597">Phosphoprotein</keyword>
<organism evidence="5 6">
    <name type="scientific">Streptosporangium saharense</name>
    <dbReference type="NCBI Taxonomy" id="1706840"/>
    <lineage>
        <taxon>Bacteria</taxon>
        <taxon>Bacillati</taxon>
        <taxon>Actinomycetota</taxon>
        <taxon>Actinomycetes</taxon>
        <taxon>Streptosporangiales</taxon>
        <taxon>Streptosporangiaceae</taxon>
        <taxon>Streptosporangium</taxon>
    </lineage>
</organism>
<protein>
    <submittedName>
        <fullName evidence="5">Two-component system response regulator DesR</fullName>
    </submittedName>
</protein>
<dbReference type="PRINTS" id="PR00038">
    <property type="entry name" value="HTHLUXR"/>
</dbReference>
<dbReference type="PANTHER" id="PTHR43214">
    <property type="entry name" value="TWO-COMPONENT RESPONSE REGULATOR"/>
    <property type="match status" value="1"/>
</dbReference>
<dbReference type="InterPro" id="IPR001789">
    <property type="entry name" value="Sig_transdc_resp-reg_receiver"/>
</dbReference>
<dbReference type="GO" id="GO:0003677">
    <property type="term" value="F:DNA binding"/>
    <property type="evidence" value="ECO:0007669"/>
    <property type="project" value="UniProtKB-KW"/>
</dbReference>
<dbReference type="InterPro" id="IPR016032">
    <property type="entry name" value="Sig_transdc_resp-reg_C-effctor"/>
</dbReference>
<name>A0A7W7QGI8_9ACTN</name>
<evidence type="ECO:0000256" key="1">
    <source>
        <dbReference type="ARBA" id="ARBA00023125"/>
    </source>
</evidence>
<dbReference type="PANTHER" id="PTHR43214:SF42">
    <property type="entry name" value="TRANSCRIPTIONAL REGULATORY PROTEIN DESR"/>
    <property type="match status" value="1"/>
</dbReference>
<feature type="domain" description="HTH luxR-type" evidence="3">
    <location>
        <begin position="135"/>
        <end position="200"/>
    </location>
</feature>
<dbReference type="GO" id="GO:0006355">
    <property type="term" value="P:regulation of DNA-templated transcription"/>
    <property type="evidence" value="ECO:0007669"/>
    <property type="project" value="InterPro"/>
</dbReference>
<keyword evidence="6" id="KW-1185">Reference proteome</keyword>
<feature type="domain" description="Response regulatory" evidence="4">
    <location>
        <begin position="3"/>
        <end position="120"/>
    </location>
</feature>
<evidence type="ECO:0000256" key="2">
    <source>
        <dbReference type="PROSITE-ProRule" id="PRU00169"/>
    </source>
</evidence>
<evidence type="ECO:0000259" key="3">
    <source>
        <dbReference type="PROSITE" id="PS50043"/>
    </source>
</evidence>
<gene>
    <name evidence="5" type="ORF">FHS44_000206</name>
</gene>
<dbReference type="InterPro" id="IPR039420">
    <property type="entry name" value="WalR-like"/>
</dbReference>
<evidence type="ECO:0000259" key="4">
    <source>
        <dbReference type="PROSITE" id="PS50110"/>
    </source>
</evidence>
<sequence>MIRVLLAEDMHLIRGALAALIELEDDMRVVGEVATGREAVTLGLELRPEVVVLDIQLPGELDGLDAAGELRARAPECGLLMLTSAGRPETLRRALEIGARGFMLKDAPPARLAEAIRRVSAGETVVDPGLAAAAITGRPNPLSPREAEVLRRAGEGADLAEIAAELFLSRGTVRNYLGAIVTKLDARNRLDAVRIAAENGWI</sequence>
<evidence type="ECO:0000313" key="6">
    <source>
        <dbReference type="Proteomes" id="UP000552644"/>
    </source>
</evidence>
<keyword evidence="1" id="KW-0238">DNA-binding</keyword>
<reference evidence="5 6" key="1">
    <citation type="submission" date="2020-08" db="EMBL/GenBank/DDBJ databases">
        <title>Genomic Encyclopedia of Type Strains, Phase III (KMG-III): the genomes of soil and plant-associated and newly described type strains.</title>
        <authorList>
            <person name="Whitman W."/>
        </authorList>
    </citation>
    <scope>NUCLEOTIDE SEQUENCE [LARGE SCALE GENOMIC DNA]</scope>
    <source>
        <strain evidence="5 6">CECT 8840</strain>
    </source>
</reference>